<dbReference type="InterPro" id="IPR000515">
    <property type="entry name" value="MetI-like"/>
</dbReference>
<dbReference type="EMBL" id="LSZW01000046">
    <property type="protein sequence ID" value="KXK66377.1"/>
    <property type="molecule type" value="Genomic_DNA"/>
</dbReference>
<keyword evidence="5 7" id="KW-1133">Transmembrane helix</keyword>
<evidence type="ECO:0000313" key="10">
    <source>
        <dbReference type="Proteomes" id="UP000070366"/>
    </source>
</evidence>
<reference evidence="9 10" key="1">
    <citation type="submission" date="2016-02" db="EMBL/GenBank/DDBJ databases">
        <authorList>
            <person name="Wen L."/>
            <person name="He K."/>
            <person name="Yang H."/>
        </authorList>
    </citation>
    <scope>NUCLEOTIDE SEQUENCE [LARGE SCALE GENOMIC DNA]</scope>
    <source>
        <strain evidence="9 10">DSM 22607</strain>
    </source>
</reference>
<keyword evidence="6 7" id="KW-0472">Membrane</keyword>
<sequence length="299" mass="33477">MKIKQSRMLRREKYQAWLSIAPTLILIVIMCGYPLVQTVATSFTQWNGVGAPDPVGFKNYVDILSGSQFYLLLKNNFVFLLFIPIQIVIGTMIAVFINDEVPGWRVYRVVYYIPQVISAVIVGYLFMVMFGYEGPVNLLLKGLGVIEESIGWLENGTTARIVVLICLVWVNIGWQSLLSLGGLASIPPSLYEAAKLDGAGYWKRLFKITFPMLGRTVEYSCIVSVMWVFTGIFPYIFALTGGGPGYETTTIDYMIYLKSFSANSQYGYASALAVLLIIIVLVFTVIQLRISDKQNSWEG</sequence>
<feature type="transmembrane region" description="Helical" evidence="7">
    <location>
        <begin position="161"/>
        <end position="186"/>
    </location>
</feature>
<evidence type="ECO:0000313" key="9">
    <source>
        <dbReference type="EMBL" id="KXK66377.1"/>
    </source>
</evidence>
<evidence type="ECO:0000259" key="8">
    <source>
        <dbReference type="PROSITE" id="PS50928"/>
    </source>
</evidence>
<keyword evidence="2 7" id="KW-0813">Transport</keyword>
<gene>
    <name evidence="9" type="ORF">HMPREF3293_00783</name>
</gene>
<dbReference type="InterPro" id="IPR035906">
    <property type="entry name" value="MetI-like_sf"/>
</dbReference>
<dbReference type="Proteomes" id="UP000070366">
    <property type="component" value="Unassembled WGS sequence"/>
</dbReference>
<evidence type="ECO:0000256" key="6">
    <source>
        <dbReference type="ARBA" id="ARBA00023136"/>
    </source>
</evidence>
<dbReference type="SUPFAM" id="SSF161098">
    <property type="entry name" value="MetI-like"/>
    <property type="match status" value="1"/>
</dbReference>
<evidence type="ECO:0000256" key="5">
    <source>
        <dbReference type="ARBA" id="ARBA00022989"/>
    </source>
</evidence>
<keyword evidence="3" id="KW-1003">Cell membrane</keyword>
<comment type="similarity">
    <text evidence="7">Belongs to the binding-protein-dependent transport system permease family.</text>
</comment>
<evidence type="ECO:0000256" key="1">
    <source>
        <dbReference type="ARBA" id="ARBA00004651"/>
    </source>
</evidence>
<dbReference type="KEGG" id="cmiu:B1H56_14120"/>
<accession>A0A136Q6S8</accession>
<dbReference type="CDD" id="cd06261">
    <property type="entry name" value="TM_PBP2"/>
    <property type="match status" value="1"/>
</dbReference>
<dbReference type="AlphaFoldDB" id="A0A136Q6S8"/>
<proteinExistence type="inferred from homology"/>
<dbReference type="GO" id="GO:0005886">
    <property type="term" value="C:plasma membrane"/>
    <property type="evidence" value="ECO:0007669"/>
    <property type="project" value="UniProtKB-SubCell"/>
</dbReference>
<keyword evidence="10" id="KW-1185">Reference proteome</keyword>
<feature type="transmembrane region" description="Helical" evidence="7">
    <location>
        <begin position="109"/>
        <end position="132"/>
    </location>
</feature>
<evidence type="ECO:0000256" key="4">
    <source>
        <dbReference type="ARBA" id="ARBA00022692"/>
    </source>
</evidence>
<comment type="subcellular location">
    <subcellularLocation>
        <location evidence="1 7">Cell membrane</location>
        <topology evidence="1 7">Multi-pass membrane protein</topology>
    </subcellularLocation>
</comment>
<dbReference type="Pfam" id="PF00528">
    <property type="entry name" value="BPD_transp_1"/>
    <property type="match status" value="1"/>
</dbReference>
<dbReference type="PANTHER" id="PTHR30193:SF37">
    <property type="entry name" value="INNER MEMBRANE ABC TRANSPORTER PERMEASE PROTEIN YCJO"/>
    <property type="match status" value="1"/>
</dbReference>
<evidence type="ECO:0000256" key="7">
    <source>
        <dbReference type="RuleBase" id="RU363032"/>
    </source>
</evidence>
<evidence type="ECO:0000256" key="3">
    <source>
        <dbReference type="ARBA" id="ARBA00022475"/>
    </source>
</evidence>
<feature type="transmembrane region" description="Helical" evidence="7">
    <location>
        <begin position="77"/>
        <end position="97"/>
    </location>
</feature>
<dbReference type="RefSeq" id="WP_066739701.1">
    <property type="nucleotide sequence ID" value="NZ_CABMOF010000012.1"/>
</dbReference>
<protein>
    <submittedName>
        <fullName evidence="9">ABC transporter, permease protein</fullName>
    </submittedName>
</protein>
<feature type="transmembrane region" description="Helical" evidence="7">
    <location>
        <begin position="217"/>
        <end position="237"/>
    </location>
</feature>
<name>A0A136Q6S8_9FIRM</name>
<dbReference type="Gene3D" id="1.10.3720.10">
    <property type="entry name" value="MetI-like"/>
    <property type="match status" value="1"/>
</dbReference>
<feature type="domain" description="ABC transmembrane type-1" evidence="8">
    <location>
        <begin position="72"/>
        <end position="287"/>
    </location>
</feature>
<dbReference type="PANTHER" id="PTHR30193">
    <property type="entry name" value="ABC TRANSPORTER PERMEASE PROTEIN"/>
    <property type="match status" value="1"/>
</dbReference>
<dbReference type="OrthoDB" id="9787541at2"/>
<dbReference type="STRING" id="626937.HMPREF3293_00783"/>
<feature type="transmembrane region" description="Helical" evidence="7">
    <location>
        <begin position="266"/>
        <end position="286"/>
    </location>
</feature>
<dbReference type="InterPro" id="IPR051393">
    <property type="entry name" value="ABC_transporter_permease"/>
</dbReference>
<dbReference type="PROSITE" id="PS50928">
    <property type="entry name" value="ABC_TM1"/>
    <property type="match status" value="1"/>
</dbReference>
<feature type="transmembrane region" description="Helical" evidence="7">
    <location>
        <begin position="16"/>
        <end position="36"/>
    </location>
</feature>
<organism evidence="9 10">
    <name type="scientific">Christensenella minuta</name>
    <dbReference type="NCBI Taxonomy" id="626937"/>
    <lineage>
        <taxon>Bacteria</taxon>
        <taxon>Bacillati</taxon>
        <taxon>Bacillota</taxon>
        <taxon>Clostridia</taxon>
        <taxon>Christensenellales</taxon>
        <taxon>Christensenellaceae</taxon>
        <taxon>Christensenella</taxon>
    </lineage>
</organism>
<comment type="caution">
    <text evidence="9">The sequence shown here is derived from an EMBL/GenBank/DDBJ whole genome shotgun (WGS) entry which is preliminary data.</text>
</comment>
<evidence type="ECO:0000256" key="2">
    <source>
        <dbReference type="ARBA" id="ARBA00022448"/>
    </source>
</evidence>
<keyword evidence="4 7" id="KW-0812">Transmembrane</keyword>
<dbReference type="GO" id="GO:0055085">
    <property type="term" value="P:transmembrane transport"/>
    <property type="evidence" value="ECO:0007669"/>
    <property type="project" value="InterPro"/>
</dbReference>